<dbReference type="InterPro" id="IPR009057">
    <property type="entry name" value="Homeodomain-like_sf"/>
</dbReference>
<evidence type="ECO:0000313" key="2">
    <source>
        <dbReference type="EMBL" id="UQF78282.1"/>
    </source>
</evidence>
<evidence type="ECO:0000259" key="1">
    <source>
        <dbReference type="Pfam" id="PF00249"/>
    </source>
</evidence>
<protein>
    <submittedName>
        <fullName evidence="2">SANT/Myb-like DNA-binding domain-containing protein</fullName>
    </submittedName>
</protein>
<dbReference type="SUPFAM" id="SSF46689">
    <property type="entry name" value="Homeodomain-like"/>
    <property type="match status" value="1"/>
</dbReference>
<gene>
    <name evidence="2" type="ORF">M3I19_00845</name>
</gene>
<accession>A0A9E7D3S4</accession>
<dbReference type="GO" id="GO:0003677">
    <property type="term" value="F:DNA binding"/>
    <property type="evidence" value="ECO:0007669"/>
    <property type="project" value="UniProtKB-KW"/>
</dbReference>
<organism evidence="2 3">
    <name type="scientific">Lancefieldella parvula</name>
    <dbReference type="NCBI Taxonomy" id="1382"/>
    <lineage>
        <taxon>Bacteria</taxon>
        <taxon>Bacillati</taxon>
        <taxon>Actinomycetota</taxon>
        <taxon>Coriobacteriia</taxon>
        <taxon>Coriobacteriales</taxon>
        <taxon>Atopobiaceae</taxon>
        <taxon>Lancefieldella</taxon>
    </lineage>
</organism>
<dbReference type="InterPro" id="IPR001005">
    <property type="entry name" value="SANT/Myb"/>
</dbReference>
<dbReference type="AlphaFoldDB" id="A0A9E7D3S4"/>
<keyword evidence="2" id="KW-0238">DNA-binding</keyword>
<dbReference type="Proteomes" id="UP000831562">
    <property type="component" value="Chromosome"/>
</dbReference>
<dbReference type="EMBL" id="CP097092">
    <property type="protein sequence ID" value="UQF78282.1"/>
    <property type="molecule type" value="Genomic_DNA"/>
</dbReference>
<sequence length="116" mass="13589">MNGFRRSYEELDHSPFTAEEIAIIEREVPKHGPTWSGFKRLMPNRSITDIKVFARSKGLKSKTSLTRSHRMWSEKEDALIVAILETLSKKLQREPQMVCNHAYRLFSQREKLNEQA</sequence>
<feature type="domain" description="Myb-like" evidence="1">
    <location>
        <begin position="14"/>
        <end position="53"/>
    </location>
</feature>
<dbReference type="Pfam" id="PF00249">
    <property type="entry name" value="Myb_DNA-binding"/>
    <property type="match status" value="1"/>
</dbReference>
<evidence type="ECO:0000313" key="3">
    <source>
        <dbReference type="Proteomes" id="UP000831562"/>
    </source>
</evidence>
<proteinExistence type="predicted"/>
<name>A0A9E7D3S4_9ACTN</name>
<reference evidence="2" key="1">
    <citation type="submission" date="2022-05" db="EMBL/GenBank/DDBJ databases">
        <title>Using nanopore sequencing to obtain complete genomes from saliva samples.</title>
        <authorList>
            <person name="Baker J.L."/>
        </authorList>
    </citation>
    <scope>NUCLEOTIDE SEQUENCE</scope>
    <source>
        <strain evidence="2">JCVI-JB-Lp32</strain>
    </source>
</reference>